<name>A0A0C2VHP1_9BACL</name>
<comment type="caution">
    <text evidence="1">The sequence shown here is derived from an EMBL/GenBank/DDBJ whole genome shotgun (WGS) entry which is preliminary data.</text>
</comment>
<reference evidence="1 2" key="1">
    <citation type="submission" date="2015-01" db="EMBL/GenBank/DDBJ databases">
        <title>Jeotgalibacillus campisalis genome sequencing.</title>
        <authorList>
            <person name="Goh K.M."/>
            <person name="Chan K.-G."/>
            <person name="Yaakop A.S."/>
            <person name="Ee R."/>
            <person name="Gan H.M."/>
            <person name="Chan C.S."/>
        </authorList>
    </citation>
    <scope>NUCLEOTIDE SEQUENCE [LARGE SCALE GENOMIC DNA]</scope>
    <source>
        <strain evidence="1 2">SF-57</strain>
    </source>
</reference>
<dbReference type="OrthoDB" id="2455252at2"/>
<proteinExistence type="predicted"/>
<accession>A0A0C2VHP1</accession>
<gene>
    <name evidence="1" type="ORF">KR50_14330</name>
</gene>
<evidence type="ECO:0000313" key="2">
    <source>
        <dbReference type="Proteomes" id="UP000031972"/>
    </source>
</evidence>
<protein>
    <submittedName>
        <fullName evidence="1">Uncharacterized protein</fullName>
    </submittedName>
</protein>
<keyword evidence="2" id="KW-1185">Reference proteome</keyword>
<evidence type="ECO:0000313" key="1">
    <source>
        <dbReference type="EMBL" id="KIL48397.1"/>
    </source>
</evidence>
<dbReference type="PATRIC" id="fig|220754.4.peg.1457"/>
<dbReference type="Proteomes" id="UP000031972">
    <property type="component" value="Unassembled WGS sequence"/>
</dbReference>
<organism evidence="1 2">
    <name type="scientific">Jeotgalibacillus campisalis</name>
    <dbReference type="NCBI Taxonomy" id="220754"/>
    <lineage>
        <taxon>Bacteria</taxon>
        <taxon>Bacillati</taxon>
        <taxon>Bacillota</taxon>
        <taxon>Bacilli</taxon>
        <taxon>Bacillales</taxon>
        <taxon>Caryophanaceae</taxon>
        <taxon>Jeotgalibacillus</taxon>
    </lineage>
</organism>
<dbReference type="EMBL" id="JXRR01000013">
    <property type="protein sequence ID" value="KIL48397.1"/>
    <property type="molecule type" value="Genomic_DNA"/>
</dbReference>
<dbReference type="AlphaFoldDB" id="A0A0C2VHP1"/>
<dbReference type="RefSeq" id="WP_041056548.1">
    <property type="nucleotide sequence ID" value="NZ_JXRR01000013.1"/>
</dbReference>
<sequence>MKKFKVTYHLTTGAEVVDHVEAEEKRSAILMFGHDENKFVESTDGKLHKFNLKHVVMVTVDPI</sequence>